<name>A0AAC9NIB9_9BURK</name>
<evidence type="ECO:0000313" key="2">
    <source>
        <dbReference type="EMBL" id="APC01183.1"/>
    </source>
</evidence>
<reference evidence="2" key="1">
    <citation type="journal article" date="2017" name="Appl. Environ. Microbiol.">
        <title>Microdiversification of a pelagic Polynucleobacter species is mainly driven by acquisition of genomic islands from a partially interspecific gene pool.</title>
        <authorList>
            <person name="Hoetzinger M."/>
            <person name="Hahn M.W."/>
            <person name="Jezberova J."/>
            <person name="Schmidt J."/>
            <person name="Koll U."/>
        </authorList>
    </citation>
    <scope>NUCLEOTIDE SEQUENCE</scope>
    <source>
        <strain evidence="2">MWH-RechtKol4</strain>
    </source>
</reference>
<evidence type="ECO:0000313" key="3">
    <source>
        <dbReference type="Proteomes" id="UP000182060"/>
    </source>
</evidence>
<keyword evidence="1" id="KW-0472">Membrane</keyword>
<accession>A0AAC9NIB9</accession>
<evidence type="ECO:0000256" key="1">
    <source>
        <dbReference type="SAM" id="Phobius"/>
    </source>
</evidence>
<feature type="transmembrane region" description="Helical" evidence="1">
    <location>
        <begin position="12"/>
        <end position="31"/>
    </location>
</feature>
<protein>
    <submittedName>
        <fullName evidence="2">Uncharacterized protein</fullName>
    </submittedName>
</protein>
<dbReference type="Proteomes" id="UP000182060">
    <property type="component" value="Chromosome"/>
</dbReference>
<keyword evidence="1" id="KW-0812">Transmembrane</keyword>
<feature type="transmembrane region" description="Helical" evidence="1">
    <location>
        <begin position="113"/>
        <end position="133"/>
    </location>
</feature>
<feature type="transmembrane region" description="Helical" evidence="1">
    <location>
        <begin position="68"/>
        <end position="85"/>
    </location>
</feature>
<keyword evidence="1" id="KW-1133">Transmembrane helix</keyword>
<dbReference type="EMBL" id="CP015017">
    <property type="protein sequence ID" value="APC01183.1"/>
    <property type="molecule type" value="Genomic_DNA"/>
</dbReference>
<sequence length="228" mass="25152">MKNTLLDKNINLLVALGLVVAVGITLMLITINSAENIWSLQWLSLIGIALGCLALSKLRPQRLGLSPPSVMLSLGFGGMLIGLFIDTRVTPIYTIATICTSSHSLSALSSLKFHMLLMPYMYIGMLLGGMAAIPSLRYLRPQCRKLCSMLTQNLLCSGWMLLGMTLGAVIFTQALQSSDVISLNFSLMLAGMFTGMVWGMVISVYIYRQYFNWRDRLQTIQVGSQERS</sequence>
<organism evidence="2 3">
    <name type="scientific">Polynucleobacter asymbioticus</name>
    <dbReference type="NCBI Taxonomy" id="576611"/>
    <lineage>
        <taxon>Bacteria</taxon>
        <taxon>Pseudomonadati</taxon>
        <taxon>Pseudomonadota</taxon>
        <taxon>Betaproteobacteria</taxon>
        <taxon>Burkholderiales</taxon>
        <taxon>Burkholderiaceae</taxon>
        <taxon>Polynucleobacter</taxon>
    </lineage>
</organism>
<proteinExistence type="predicted"/>
<gene>
    <name evidence="2" type="ORF">AOC25_05935</name>
</gene>
<feature type="transmembrane region" description="Helical" evidence="1">
    <location>
        <begin position="187"/>
        <end position="207"/>
    </location>
</feature>
<feature type="transmembrane region" description="Helical" evidence="1">
    <location>
        <begin position="154"/>
        <end position="175"/>
    </location>
</feature>
<dbReference type="AlphaFoldDB" id="A0AAC9NIB9"/>
<dbReference type="RefSeq" id="WP_071539222.1">
    <property type="nucleotide sequence ID" value="NZ_CP015016.1"/>
</dbReference>
<feature type="transmembrane region" description="Helical" evidence="1">
    <location>
        <begin position="37"/>
        <end position="56"/>
    </location>
</feature>